<feature type="compositionally biased region" description="Polar residues" evidence="1">
    <location>
        <begin position="17"/>
        <end position="26"/>
    </location>
</feature>
<protein>
    <submittedName>
        <fullName evidence="3">Uncharacterized protein</fullName>
    </submittedName>
</protein>
<proteinExistence type="predicted"/>
<dbReference type="Gramene" id="mRNA:HanXRQr2_Chr04g0179731">
    <property type="protein sequence ID" value="mRNA:HanXRQr2_Chr04g0179731"/>
    <property type="gene ID" value="HanXRQr2_Chr04g0179731"/>
</dbReference>
<dbReference type="AlphaFoldDB" id="A0A251V0H3"/>
<evidence type="ECO:0000313" key="4">
    <source>
        <dbReference type="Proteomes" id="UP000215914"/>
    </source>
</evidence>
<feature type="region of interest" description="Disordered" evidence="1">
    <location>
        <begin position="1"/>
        <end position="26"/>
    </location>
</feature>
<evidence type="ECO:0000256" key="1">
    <source>
        <dbReference type="SAM" id="MobiDB-lite"/>
    </source>
</evidence>
<evidence type="ECO:0000313" key="2">
    <source>
        <dbReference type="EMBL" id="KAF5811288.1"/>
    </source>
</evidence>
<accession>A0A251V0H3</accession>
<gene>
    <name evidence="3" type="ORF">HannXRQ_Chr04g0118621</name>
    <name evidence="2" type="ORF">HanXRQr2_Chr04g0179731</name>
</gene>
<organism evidence="3 4">
    <name type="scientific">Helianthus annuus</name>
    <name type="common">Common sunflower</name>
    <dbReference type="NCBI Taxonomy" id="4232"/>
    <lineage>
        <taxon>Eukaryota</taxon>
        <taxon>Viridiplantae</taxon>
        <taxon>Streptophyta</taxon>
        <taxon>Embryophyta</taxon>
        <taxon>Tracheophyta</taxon>
        <taxon>Spermatophyta</taxon>
        <taxon>Magnoliopsida</taxon>
        <taxon>eudicotyledons</taxon>
        <taxon>Gunneridae</taxon>
        <taxon>Pentapetalae</taxon>
        <taxon>asterids</taxon>
        <taxon>campanulids</taxon>
        <taxon>Asterales</taxon>
        <taxon>Asteraceae</taxon>
        <taxon>Asteroideae</taxon>
        <taxon>Heliantheae alliance</taxon>
        <taxon>Heliantheae</taxon>
        <taxon>Helianthus</taxon>
    </lineage>
</organism>
<dbReference type="InParanoid" id="A0A251V0H3"/>
<name>A0A251V0H3_HELAN</name>
<reference evidence="3" key="2">
    <citation type="submission" date="2017-02" db="EMBL/GenBank/DDBJ databases">
        <title>Sunflower complete genome.</title>
        <authorList>
            <person name="Langlade N."/>
            <person name="Munos S."/>
        </authorList>
    </citation>
    <scope>NUCLEOTIDE SEQUENCE [LARGE SCALE GENOMIC DNA]</scope>
    <source>
        <tissue evidence="3">Leaves</tissue>
    </source>
</reference>
<keyword evidence="4" id="KW-1185">Reference proteome</keyword>
<dbReference type="Proteomes" id="UP000215914">
    <property type="component" value="Chromosome 4"/>
</dbReference>
<evidence type="ECO:0000313" key="3">
    <source>
        <dbReference type="EMBL" id="OTG29108.1"/>
    </source>
</evidence>
<reference evidence="2" key="3">
    <citation type="submission" date="2020-06" db="EMBL/GenBank/DDBJ databases">
        <title>Helianthus annuus Genome sequencing and assembly Release 2.</title>
        <authorList>
            <person name="Gouzy J."/>
            <person name="Langlade N."/>
            <person name="Munos S."/>
        </authorList>
    </citation>
    <scope>NUCLEOTIDE SEQUENCE</scope>
    <source>
        <tissue evidence="2">Leaves</tissue>
    </source>
</reference>
<dbReference type="EMBL" id="MNCJ02000319">
    <property type="protein sequence ID" value="KAF5811288.1"/>
    <property type="molecule type" value="Genomic_DNA"/>
</dbReference>
<dbReference type="EMBL" id="CM007893">
    <property type="protein sequence ID" value="OTG29108.1"/>
    <property type="molecule type" value="Genomic_DNA"/>
</dbReference>
<reference evidence="2 4" key="1">
    <citation type="journal article" date="2017" name="Nature">
        <title>The sunflower genome provides insights into oil metabolism, flowering and Asterid evolution.</title>
        <authorList>
            <person name="Badouin H."/>
            <person name="Gouzy J."/>
            <person name="Grassa C.J."/>
            <person name="Murat F."/>
            <person name="Staton S.E."/>
            <person name="Cottret L."/>
            <person name="Lelandais-Briere C."/>
            <person name="Owens G.L."/>
            <person name="Carrere S."/>
            <person name="Mayjonade B."/>
            <person name="Legrand L."/>
            <person name="Gill N."/>
            <person name="Kane N.C."/>
            <person name="Bowers J.E."/>
            <person name="Hubner S."/>
            <person name="Bellec A."/>
            <person name="Berard A."/>
            <person name="Berges H."/>
            <person name="Blanchet N."/>
            <person name="Boniface M.C."/>
            <person name="Brunel D."/>
            <person name="Catrice O."/>
            <person name="Chaidir N."/>
            <person name="Claudel C."/>
            <person name="Donnadieu C."/>
            <person name="Faraut T."/>
            <person name="Fievet G."/>
            <person name="Helmstetter N."/>
            <person name="King M."/>
            <person name="Knapp S.J."/>
            <person name="Lai Z."/>
            <person name="Le Paslier M.C."/>
            <person name="Lippi Y."/>
            <person name="Lorenzon L."/>
            <person name="Mandel J.R."/>
            <person name="Marage G."/>
            <person name="Marchand G."/>
            <person name="Marquand E."/>
            <person name="Bret-Mestries E."/>
            <person name="Morien E."/>
            <person name="Nambeesan S."/>
            <person name="Nguyen T."/>
            <person name="Pegot-Espagnet P."/>
            <person name="Pouilly N."/>
            <person name="Raftis F."/>
            <person name="Sallet E."/>
            <person name="Schiex T."/>
            <person name="Thomas J."/>
            <person name="Vandecasteele C."/>
            <person name="Vares D."/>
            <person name="Vear F."/>
            <person name="Vautrin S."/>
            <person name="Crespi M."/>
            <person name="Mangin B."/>
            <person name="Burke J.M."/>
            <person name="Salse J."/>
            <person name="Munos S."/>
            <person name="Vincourt P."/>
            <person name="Rieseberg L.H."/>
            <person name="Langlade N.B."/>
        </authorList>
    </citation>
    <scope>NUCLEOTIDE SEQUENCE [LARGE SCALE GENOMIC DNA]</scope>
    <source>
        <strain evidence="4">cv. SF193</strain>
        <tissue evidence="2">Leaves</tissue>
    </source>
</reference>
<sequence>MRTRKRRYGLEQEENSHCSSKNRNKLSPSDRILVSAMREKEKQRLFSIFGHPGALVIPSKNHVPEVVGSEVLIPFPFPFHVRTLKNKYLRLFLIWYFLEEWISMTLKKRKKL</sequence>